<accession>A0AAE0ZHJ9</accession>
<protein>
    <submittedName>
        <fullName evidence="1">Uncharacterized protein</fullName>
    </submittedName>
</protein>
<dbReference type="AlphaFoldDB" id="A0AAE0ZHJ9"/>
<name>A0AAE0ZHJ9_9GAST</name>
<organism evidence="1 2">
    <name type="scientific">Elysia crispata</name>
    <name type="common">lettuce slug</name>
    <dbReference type="NCBI Taxonomy" id="231223"/>
    <lineage>
        <taxon>Eukaryota</taxon>
        <taxon>Metazoa</taxon>
        <taxon>Spiralia</taxon>
        <taxon>Lophotrochozoa</taxon>
        <taxon>Mollusca</taxon>
        <taxon>Gastropoda</taxon>
        <taxon>Heterobranchia</taxon>
        <taxon>Euthyneura</taxon>
        <taxon>Panpulmonata</taxon>
        <taxon>Sacoglossa</taxon>
        <taxon>Placobranchoidea</taxon>
        <taxon>Plakobranchidae</taxon>
        <taxon>Elysia</taxon>
    </lineage>
</organism>
<proteinExistence type="predicted"/>
<comment type="caution">
    <text evidence="1">The sequence shown here is derived from an EMBL/GenBank/DDBJ whole genome shotgun (WGS) entry which is preliminary data.</text>
</comment>
<dbReference type="EMBL" id="JAWDGP010003905">
    <property type="protein sequence ID" value="KAK3769539.1"/>
    <property type="molecule type" value="Genomic_DNA"/>
</dbReference>
<dbReference type="Proteomes" id="UP001283361">
    <property type="component" value="Unassembled WGS sequence"/>
</dbReference>
<keyword evidence="2" id="KW-1185">Reference proteome</keyword>
<sequence>MKFKEISTPPSFTPLEGSWLRTSGHKDQHRSSHMLLLHVCVWVALSSQLSTPNMPLWPVGQSGQEIS</sequence>
<evidence type="ECO:0000313" key="1">
    <source>
        <dbReference type="EMBL" id="KAK3769539.1"/>
    </source>
</evidence>
<gene>
    <name evidence="1" type="ORF">RRG08_044734</name>
</gene>
<evidence type="ECO:0000313" key="2">
    <source>
        <dbReference type="Proteomes" id="UP001283361"/>
    </source>
</evidence>
<reference evidence="1" key="1">
    <citation type="journal article" date="2023" name="G3 (Bethesda)">
        <title>A reference genome for the long-term kleptoplast-retaining sea slug Elysia crispata morphotype clarki.</title>
        <authorList>
            <person name="Eastman K.E."/>
            <person name="Pendleton A.L."/>
            <person name="Shaikh M.A."/>
            <person name="Suttiyut T."/>
            <person name="Ogas R."/>
            <person name="Tomko P."/>
            <person name="Gavelis G."/>
            <person name="Widhalm J.R."/>
            <person name="Wisecaver J.H."/>
        </authorList>
    </citation>
    <scope>NUCLEOTIDE SEQUENCE</scope>
    <source>
        <strain evidence="1">ECLA1</strain>
    </source>
</reference>